<keyword evidence="1" id="KW-0378">Hydrolase</keyword>
<dbReference type="Gene3D" id="3.40.50.1820">
    <property type="entry name" value="alpha/beta hydrolase"/>
    <property type="match status" value="1"/>
</dbReference>
<dbReference type="Proteomes" id="UP000178851">
    <property type="component" value="Unassembled WGS sequence"/>
</dbReference>
<comment type="caution">
    <text evidence="3">The sequence shown here is derived from an EMBL/GenBank/DDBJ whole genome shotgun (WGS) entry which is preliminary data.</text>
</comment>
<evidence type="ECO:0000256" key="1">
    <source>
        <dbReference type="ARBA" id="ARBA00022801"/>
    </source>
</evidence>
<dbReference type="InterPro" id="IPR029058">
    <property type="entry name" value="AB_hydrolase_fold"/>
</dbReference>
<dbReference type="GO" id="GO:0016042">
    <property type="term" value="P:lipid catabolic process"/>
    <property type="evidence" value="ECO:0007669"/>
    <property type="project" value="InterPro"/>
</dbReference>
<evidence type="ECO:0000313" key="3">
    <source>
        <dbReference type="EMBL" id="OGM26676.1"/>
    </source>
</evidence>
<dbReference type="PANTHER" id="PTHR22946:SF9">
    <property type="entry name" value="POLYKETIDE TRANSFERASE AF380"/>
    <property type="match status" value="1"/>
</dbReference>
<proteinExistence type="predicted"/>
<sequence length="329" mass="37104">MLGFVAYNQKTLNKTPSERESELVVSLNPLSIEALRKSTSWQTGSDIIIEQTLAPGSNYQKYIASYKSEGLKIYALLTIPNGKMPNGGFPVIIFNHGYISPTQYKTTEKYVAYVDGFAKNGYIVFKPDYRGHGNSEGQPESAYYSPAYTIDNLNAISSIKRYKNVNPEKIGVWGHSMGGNIALRDLVVDPKDIKVAVIWGGVVGSYEDLMYNWQRKVRFRPPPQELAMRNNYRQRLIDQYGDPRQDSAFWNSVDPTSFISDITAPISLHVGGSDEEVPVAFSQSLRDKLQSVGKTVEFYLYQGADHNISQSFTLAMQHSIEFFDKYLKN</sequence>
<name>A0A1F7YH61_9BACT</name>
<evidence type="ECO:0000259" key="2">
    <source>
        <dbReference type="Pfam" id="PF12146"/>
    </source>
</evidence>
<reference evidence="3 4" key="1">
    <citation type="journal article" date="2016" name="Nat. Commun.">
        <title>Thousands of microbial genomes shed light on interconnected biogeochemical processes in an aquifer system.</title>
        <authorList>
            <person name="Anantharaman K."/>
            <person name="Brown C.T."/>
            <person name="Hug L.A."/>
            <person name="Sharon I."/>
            <person name="Castelle C.J."/>
            <person name="Probst A.J."/>
            <person name="Thomas B.C."/>
            <person name="Singh A."/>
            <person name="Wilkins M.J."/>
            <person name="Karaoz U."/>
            <person name="Brodie E.L."/>
            <person name="Williams K.H."/>
            <person name="Hubbard S.S."/>
            <person name="Banfield J.F."/>
        </authorList>
    </citation>
    <scope>NUCLEOTIDE SEQUENCE [LARGE SCALE GENOMIC DNA]</scope>
</reference>
<protein>
    <submittedName>
        <fullName evidence="3">Peptidase</fullName>
    </submittedName>
</protein>
<feature type="domain" description="Serine aminopeptidase S33" evidence="2">
    <location>
        <begin position="91"/>
        <end position="215"/>
    </location>
</feature>
<dbReference type="InterPro" id="IPR022742">
    <property type="entry name" value="Hydrolase_4"/>
</dbReference>
<dbReference type="EMBL" id="MGGI01000012">
    <property type="protein sequence ID" value="OGM26676.1"/>
    <property type="molecule type" value="Genomic_DNA"/>
</dbReference>
<evidence type="ECO:0000313" key="4">
    <source>
        <dbReference type="Proteomes" id="UP000178851"/>
    </source>
</evidence>
<dbReference type="PANTHER" id="PTHR22946">
    <property type="entry name" value="DIENELACTONE HYDROLASE DOMAIN-CONTAINING PROTEIN-RELATED"/>
    <property type="match status" value="1"/>
</dbReference>
<dbReference type="InterPro" id="IPR005152">
    <property type="entry name" value="Lipase_secreted"/>
</dbReference>
<organism evidence="3 4">
    <name type="scientific">Candidatus Woesebacteria bacterium RIFCSPHIGHO2_01_FULL_39_28</name>
    <dbReference type="NCBI Taxonomy" id="1802496"/>
    <lineage>
        <taxon>Bacteria</taxon>
        <taxon>Candidatus Woeseibacteriota</taxon>
    </lineage>
</organism>
<dbReference type="Pfam" id="PF12146">
    <property type="entry name" value="Hydrolase_4"/>
    <property type="match status" value="1"/>
</dbReference>
<accession>A0A1F7YH61</accession>
<dbReference type="InterPro" id="IPR050261">
    <property type="entry name" value="FrsA_esterase"/>
</dbReference>
<dbReference type="PIRSF" id="PIRSF029171">
    <property type="entry name" value="Esterase_LipA"/>
    <property type="match status" value="1"/>
</dbReference>
<gene>
    <name evidence="3" type="ORF">A2627_00775</name>
</gene>
<dbReference type="GO" id="GO:0004806">
    <property type="term" value="F:triacylglycerol lipase activity"/>
    <property type="evidence" value="ECO:0007669"/>
    <property type="project" value="InterPro"/>
</dbReference>
<dbReference type="AlphaFoldDB" id="A0A1F7YH61"/>
<dbReference type="SUPFAM" id="SSF53474">
    <property type="entry name" value="alpha/beta-Hydrolases"/>
    <property type="match status" value="1"/>
</dbReference>